<dbReference type="GO" id="GO:0009252">
    <property type="term" value="P:peptidoglycan biosynthetic process"/>
    <property type="evidence" value="ECO:0007669"/>
    <property type="project" value="UniProtKB-KW"/>
</dbReference>
<dbReference type="GO" id="GO:0006508">
    <property type="term" value="P:proteolysis"/>
    <property type="evidence" value="ECO:0007669"/>
    <property type="project" value="InterPro"/>
</dbReference>
<keyword evidence="6" id="KW-0961">Cell wall biogenesis/degradation</keyword>
<proteinExistence type="inferred from homology"/>
<gene>
    <name evidence="12" type="ORF">DQ392_14670</name>
</gene>
<protein>
    <submittedName>
        <fullName evidence="12">D-alanyl-D-alanine carboxypeptidase</fullName>
    </submittedName>
</protein>
<dbReference type="GO" id="GO:0008360">
    <property type="term" value="P:regulation of cell shape"/>
    <property type="evidence" value="ECO:0007669"/>
    <property type="project" value="UniProtKB-KW"/>
</dbReference>
<feature type="compositionally biased region" description="Low complexity" evidence="10">
    <location>
        <begin position="284"/>
        <end position="296"/>
    </location>
</feature>
<feature type="active site" description="Proton acceptor" evidence="7">
    <location>
        <position position="678"/>
    </location>
</feature>
<keyword evidence="2" id="KW-0732">Signal</keyword>
<feature type="compositionally biased region" description="Low complexity" evidence="10">
    <location>
        <begin position="41"/>
        <end position="85"/>
    </location>
</feature>
<dbReference type="PANTHER" id="PTHR21581:SF33">
    <property type="entry name" value="D-ALANYL-D-ALANINE CARBOXYPEPTIDASE DACB"/>
    <property type="match status" value="1"/>
</dbReference>
<dbReference type="GO" id="GO:0071555">
    <property type="term" value="P:cell wall organization"/>
    <property type="evidence" value="ECO:0007669"/>
    <property type="project" value="UniProtKB-KW"/>
</dbReference>
<feature type="compositionally biased region" description="Basic and acidic residues" evidence="10">
    <location>
        <begin position="192"/>
        <end position="201"/>
    </location>
</feature>
<evidence type="ECO:0000256" key="5">
    <source>
        <dbReference type="ARBA" id="ARBA00022984"/>
    </source>
</evidence>
<dbReference type="GO" id="GO:0009002">
    <property type="term" value="F:serine-type D-Ala-D-Ala carboxypeptidase activity"/>
    <property type="evidence" value="ECO:0007669"/>
    <property type="project" value="InterPro"/>
</dbReference>
<feature type="compositionally biased region" description="Low complexity" evidence="10">
    <location>
        <begin position="393"/>
        <end position="405"/>
    </location>
</feature>
<feature type="compositionally biased region" description="Basic and acidic residues" evidence="10">
    <location>
        <begin position="239"/>
        <end position="260"/>
    </location>
</feature>
<feature type="binding site" evidence="8">
    <location>
        <position position="841"/>
    </location>
    <ligand>
        <name>substrate</name>
    </ligand>
</feature>
<dbReference type="InterPro" id="IPR018044">
    <property type="entry name" value="Peptidase_S11"/>
</dbReference>
<feature type="compositionally biased region" description="Low complexity" evidence="10">
    <location>
        <begin position="508"/>
        <end position="518"/>
    </location>
</feature>
<reference evidence="12 13" key="1">
    <citation type="submission" date="2018-06" db="EMBL/GenBank/DDBJ databases">
        <title>Streptomyces reniochalinae sp. nov. and Streptomyces diacarnus sp. nov. from marine sponges.</title>
        <authorList>
            <person name="Li L."/>
        </authorList>
    </citation>
    <scope>NUCLEOTIDE SEQUENCE [LARGE SCALE GENOMIC DNA]</scope>
    <source>
        <strain evidence="12 13">LHW50302</strain>
    </source>
</reference>
<feature type="compositionally biased region" description="Basic and acidic residues" evidence="10">
    <location>
        <begin position="105"/>
        <end position="114"/>
    </location>
</feature>
<dbReference type="Pfam" id="PF00768">
    <property type="entry name" value="Peptidase_S11"/>
    <property type="match status" value="1"/>
</dbReference>
<keyword evidence="13" id="KW-1185">Reference proteome</keyword>
<accession>A0A367EL55</accession>
<feature type="compositionally biased region" description="Low complexity" evidence="10">
    <location>
        <begin position="531"/>
        <end position="546"/>
    </location>
</feature>
<feature type="domain" description="Peptidase S11 D-alanyl-D-alanine carboxypeptidase A N-terminal" evidence="11">
    <location>
        <begin position="668"/>
        <end position="859"/>
    </location>
</feature>
<dbReference type="SUPFAM" id="SSF56601">
    <property type="entry name" value="beta-lactamase/transpeptidase-like"/>
    <property type="match status" value="1"/>
</dbReference>
<evidence type="ECO:0000256" key="2">
    <source>
        <dbReference type="ARBA" id="ARBA00022729"/>
    </source>
</evidence>
<feature type="region of interest" description="Disordered" evidence="10">
    <location>
        <begin position="1"/>
        <end position="570"/>
    </location>
</feature>
<feature type="compositionally biased region" description="Basic and acidic residues" evidence="10">
    <location>
        <begin position="468"/>
        <end position="483"/>
    </location>
</feature>
<keyword evidence="12" id="KW-0121">Carboxypeptidase</keyword>
<evidence type="ECO:0000256" key="7">
    <source>
        <dbReference type="PIRSR" id="PIRSR618044-1"/>
    </source>
</evidence>
<evidence type="ECO:0000256" key="8">
    <source>
        <dbReference type="PIRSR" id="PIRSR618044-2"/>
    </source>
</evidence>
<feature type="compositionally biased region" description="Low complexity" evidence="10">
    <location>
        <begin position="162"/>
        <end position="176"/>
    </location>
</feature>
<feature type="compositionally biased region" description="Basic and acidic residues" evidence="10">
    <location>
        <begin position="1"/>
        <end position="15"/>
    </location>
</feature>
<dbReference type="InterPro" id="IPR001967">
    <property type="entry name" value="Peptidase_S11_N"/>
</dbReference>
<feature type="active site" description="Acyl-ester intermediate" evidence="7">
    <location>
        <position position="675"/>
    </location>
</feature>
<dbReference type="AlphaFoldDB" id="A0A367EL55"/>
<dbReference type="Gene3D" id="3.40.710.10">
    <property type="entry name" value="DD-peptidase/beta-lactamase superfamily"/>
    <property type="match status" value="1"/>
</dbReference>
<organism evidence="12 13">
    <name type="scientific">Streptomyces reniochalinae</name>
    <dbReference type="NCBI Taxonomy" id="2250578"/>
    <lineage>
        <taxon>Bacteria</taxon>
        <taxon>Bacillati</taxon>
        <taxon>Actinomycetota</taxon>
        <taxon>Actinomycetes</taxon>
        <taxon>Kitasatosporales</taxon>
        <taxon>Streptomycetaceae</taxon>
        <taxon>Streptomyces</taxon>
    </lineage>
</organism>
<dbReference type="PANTHER" id="PTHR21581">
    <property type="entry name" value="D-ALANYL-D-ALANINE CARBOXYPEPTIDASE"/>
    <property type="match status" value="1"/>
</dbReference>
<keyword evidence="5" id="KW-0573">Peptidoglycan synthesis</keyword>
<feature type="compositionally biased region" description="Basic and acidic residues" evidence="10">
    <location>
        <begin position="323"/>
        <end position="344"/>
    </location>
</feature>
<evidence type="ECO:0000313" key="13">
    <source>
        <dbReference type="Proteomes" id="UP000253507"/>
    </source>
</evidence>
<evidence type="ECO:0000256" key="3">
    <source>
        <dbReference type="ARBA" id="ARBA00022801"/>
    </source>
</evidence>
<keyword evidence="12" id="KW-0645">Protease</keyword>
<evidence type="ECO:0000256" key="4">
    <source>
        <dbReference type="ARBA" id="ARBA00022960"/>
    </source>
</evidence>
<feature type="compositionally biased region" description="Polar residues" evidence="10">
    <location>
        <begin position="345"/>
        <end position="354"/>
    </location>
</feature>
<dbReference type="InterPro" id="IPR012338">
    <property type="entry name" value="Beta-lactam/transpept-like"/>
</dbReference>
<feature type="active site" evidence="7">
    <location>
        <position position="741"/>
    </location>
</feature>
<comment type="similarity">
    <text evidence="1 9">Belongs to the peptidase S11 family.</text>
</comment>
<comment type="caution">
    <text evidence="12">The sequence shown here is derived from an EMBL/GenBank/DDBJ whole genome shotgun (WGS) entry which is preliminary data.</text>
</comment>
<dbReference type="Proteomes" id="UP000253507">
    <property type="component" value="Unassembled WGS sequence"/>
</dbReference>
<evidence type="ECO:0000256" key="9">
    <source>
        <dbReference type="RuleBase" id="RU004016"/>
    </source>
</evidence>
<evidence type="ECO:0000256" key="1">
    <source>
        <dbReference type="ARBA" id="ARBA00007164"/>
    </source>
</evidence>
<evidence type="ECO:0000259" key="11">
    <source>
        <dbReference type="Pfam" id="PF00768"/>
    </source>
</evidence>
<keyword evidence="4" id="KW-0133">Cell shape</keyword>
<dbReference type="EMBL" id="QOIM01000034">
    <property type="protein sequence ID" value="RCG17940.1"/>
    <property type="molecule type" value="Genomic_DNA"/>
</dbReference>
<dbReference type="OrthoDB" id="3530815at2"/>
<evidence type="ECO:0000256" key="6">
    <source>
        <dbReference type="ARBA" id="ARBA00023316"/>
    </source>
</evidence>
<name>A0A367EL55_9ACTN</name>
<feature type="compositionally biased region" description="Basic and acidic residues" evidence="10">
    <location>
        <begin position="427"/>
        <end position="438"/>
    </location>
</feature>
<evidence type="ECO:0000256" key="10">
    <source>
        <dbReference type="SAM" id="MobiDB-lite"/>
    </source>
</evidence>
<evidence type="ECO:0000313" key="12">
    <source>
        <dbReference type="EMBL" id="RCG17940.1"/>
    </source>
</evidence>
<keyword evidence="3" id="KW-0378">Hydrolase</keyword>
<sequence length="995" mass="100554">MAGESPDRSERERSSGETTGSGGTVARPGETAENERLSSSKAAKGAGVAAEDGGADAQSGGASSKIPAPTAPGGEPPTDGTAEGPEGADHGGTDGAGGQGDGEVMEGRDGRDGQDGGDGQGDRAGAGDEGDERLKSAVAAWVAGDSSHPEETDGADGAPSSEAAGGQQEGGQANDGEAGDRAAASDLPVRPKTGEADKTAARESAAAGKDAGAKKDSDAPGRSDGRGRPDAPTAMFGVLHRDDVNAAKESDTAAADRAERLTSAFFGASKRAKEDGDAGEAEEAANGAEGAKTDGGAKAGGGAERGGAAKPAVDQPTAIFRAPDVERAGSRKSGQDRTDGKSRQQEQPGQSGTSEKVKKDAQSGNSRKKGSAAPEAKGGVADPRASDPRKPAATDAATGTQDATASPTAAQDAGKQATGTPGAGAPDTDKTSSGERSPDGPSSGKATPDKATPDKSATGKATTVAPDRSAEDGRNGGESDAERTSQFIPLRSTDGPGAPAKPLPPAAPSSAAPTAPRKPSSPPSGAPTANPWPSAPQQAPGAPSAAETEPERTRQQPMPGTPEAEAAGQQSPQPLDLLAQLTNTPPPPETPLRTAARRVKIWTPLVLLLAVVFVVVQSVRSVPDPELSLSASPSYTFEGSKPSMPWPSEGQAVIDVQGLGSFGSYGKQKPVPIASVAKVMTAYVILRDHPVKKGSKGEMIPVDKKAEKEAGLSAQNESTVEVQAGKKISQREALNAIMIASANNVARLLGRWDAGSEKAFVKKMNAAAKDLGMANSHYTDPSGLTASTVSTAADQVKLAKKVMQYPIFREVVRQPLYVDGNGKTQRNWNRLVPMDGVSGIKTGTTTKAGGNLVFAAEKEVGGTKQLIIGAMLGQYKPSILDTVLASSKKLIDAAQDSLTSRTVVKKGEVVGYVDDQLGGKTPVVATKDVEAVGWSGLKVELGLTDGGKTIPHEAGAGTKVGTLTAGDGPGQVKVPVALQEDLSEPGFGDKLTRVG</sequence>
<feature type="compositionally biased region" description="Basic and acidic residues" evidence="10">
    <location>
        <begin position="211"/>
        <end position="229"/>
    </location>
</feature>
<dbReference type="PRINTS" id="PR00725">
    <property type="entry name" value="DADACBPTASE1"/>
</dbReference>